<protein>
    <recommendedName>
        <fullName evidence="4">Protein-L-isoaspartate O-methyltransferase</fullName>
        <ecNumber evidence="3">2.1.1.77</ecNumber>
    </recommendedName>
    <alternativeName>
        <fullName evidence="11">L-isoaspartyl protein carboxyl methyltransferase</fullName>
    </alternativeName>
    <alternativeName>
        <fullName evidence="9">Protein L-isoaspartyl methyltransferase</fullName>
    </alternativeName>
    <alternativeName>
        <fullName evidence="10">Protein-beta-aspartate methyltransferase</fullName>
    </alternativeName>
</protein>
<evidence type="ECO:0000256" key="11">
    <source>
        <dbReference type="ARBA" id="ARBA00031350"/>
    </source>
</evidence>
<sequence length="293" mass="32586">MGRERGLNEFLDELVAAGELGSAAISARTVRSLQPLELQRDHSVLELGVGSGVTTAVLAETVGHGGLVTTVDTDIDRVVLARKRLVRHYGHVSVLHGETAAGAPRYAPFDRVLAHGDIRLGRLPYAWVEQAEPGALILAPVQPGFLVRFTVHHDGTATGRPVLVQPGPLEVRWQLHWDEREATQSVTHTQPWALLENPGPRWALAVAVPSCEYEVAGENPRLAWLRDPFTSSWASVAPGKGAYVVRQTGPRRLWDETEAAYRWWIRCGTPEPRDWEWVVSRERQNVRLRPEIL</sequence>
<keyword evidence="13" id="KW-1185">Reference proteome</keyword>
<dbReference type="Proteomes" id="UP000741013">
    <property type="component" value="Unassembled WGS sequence"/>
</dbReference>
<dbReference type="Pfam" id="PF01135">
    <property type="entry name" value="PCMT"/>
    <property type="match status" value="1"/>
</dbReference>
<dbReference type="InterPro" id="IPR000682">
    <property type="entry name" value="PCMT"/>
</dbReference>
<dbReference type="InterPro" id="IPR029063">
    <property type="entry name" value="SAM-dependent_MTases_sf"/>
</dbReference>
<evidence type="ECO:0000256" key="9">
    <source>
        <dbReference type="ARBA" id="ARBA00030757"/>
    </source>
</evidence>
<evidence type="ECO:0000256" key="3">
    <source>
        <dbReference type="ARBA" id="ARBA00011890"/>
    </source>
</evidence>
<dbReference type="Gene3D" id="3.40.50.150">
    <property type="entry name" value="Vaccinia Virus protein VP39"/>
    <property type="match status" value="1"/>
</dbReference>
<keyword evidence="7" id="KW-0808">Transferase</keyword>
<comment type="similarity">
    <text evidence="2">Belongs to the methyltransferase superfamily. L-isoaspartyl/D-aspartyl protein methyltransferase family.</text>
</comment>
<organism evidence="12 13">
    <name type="scientific">Amycolatopsis magusensis</name>
    <dbReference type="NCBI Taxonomy" id="882444"/>
    <lineage>
        <taxon>Bacteria</taxon>
        <taxon>Bacillati</taxon>
        <taxon>Actinomycetota</taxon>
        <taxon>Actinomycetes</taxon>
        <taxon>Pseudonocardiales</taxon>
        <taxon>Pseudonocardiaceae</taxon>
        <taxon>Amycolatopsis</taxon>
    </lineage>
</organism>
<reference evidence="12 13" key="1">
    <citation type="submission" date="2021-03" db="EMBL/GenBank/DDBJ databases">
        <title>Sequencing the genomes of 1000 actinobacteria strains.</title>
        <authorList>
            <person name="Klenk H.-P."/>
        </authorList>
    </citation>
    <scope>NUCLEOTIDE SEQUENCE [LARGE SCALE GENOMIC DNA]</scope>
    <source>
        <strain evidence="12 13">DSM 45510</strain>
    </source>
</reference>
<keyword evidence="5" id="KW-0963">Cytoplasm</keyword>
<comment type="caution">
    <text evidence="12">The sequence shown here is derived from an EMBL/GenBank/DDBJ whole genome shotgun (WGS) entry which is preliminary data.</text>
</comment>
<keyword evidence="8" id="KW-0949">S-adenosyl-L-methionine</keyword>
<name>A0ABS4PKY0_9PSEU</name>
<dbReference type="EC" id="2.1.1.77" evidence="3"/>
<keyword evidence="6" id="KW-0489">Methyltransferase</keyword>
<evidence type="ECO:0000256" key="5">
    <source>
        <dbReference type="ARBA" id="ARBA00022490"/>
    </source>
</evidence>
<evidence type="ECO:0000256" key="7">
    <source>
        <dbReference type="ARBA" id="ARBA00022679"/>
    </source>
</evidence>
<evidence type="ECO:0000256" key="8">
    <source>
        <dbReference type="ARBA" id="ARBA00022691"/>
    </source>
</evidence>
<gene>
    <name evidence="12" type="ORF">JOM49_001592</name>
</gene>
<dbReference type="RefSeq" id="WP_209663692.1">
    <property type="nucleotide sequence ID" value="NZ_JAGGMS010000001.1"/>
</dbReference>
<dbReference type="SUPFAM" id="SSF53335">
    <property type="entry name" value="S-adenosyl-L-methionine-dependent methyltransferases"/>
    <property type="match status" value="1"/>
</dbReference>
<dbReference type="EMBL" id="JAGGMS010000001">
    <property type="protein sequence ID" value="MBP2180066.1"/>
    <property type="molecule type" value="Genomic_DNA"/>
</dbReference>
<evidence type="ECO:0000256" key="4">
    <source>
        <dbReference type="ARBA" id="ARBA00013346"/>
    </source>
</evidence>
<proteinExistence type="inferred from homology"/>
<evidence type="ECO:0000256" key="1">
    <source>
        <dbReference type="ARBA" id="ARBA00004496"/>
    </source>
</evidence>
<evidence type="ECO:0000256" key="6">
    <source>
        <dbReference type="ARBA" id="ARBA00022603"/>
    </source>
</evidence>
<evidence type="ECO:0000313" key="13">
    <source>
        <dbReference type="Proteomes" id="UP000741013"/>
    </source>
</evidence>
<evidence type="ECO:0000313" key="12">
    <source>
        <dbReference type="EMBL" id="MBP2180066.1"/>
    </source>
</evidence>
<accession>A0ABS4PKY0</accession>
<comment type="subcellular location">
    <subcellularLocation>
        <location evidence="1">Cytoplasm</location>
    </subcellularLocation>
</comment>
<dbReference type="PANTHER" id="PTHR11579:SF0">
    <property type="entry name" value="PROTEIN-L-ISOASPARTATE(D-ASPARTATE) O-METHYLTRANSFERASE"/>
    <property type="match status" value="1"/>
</dbReference>
<evidence type="ECO:0000256" key="10">
    <source>
        <dbReference type="ARBA" id="ARBA00031323"/>
    </source>
</evidence>
<evidence type="ECO:0000256" key="2">
    <source>
        <dbReference type="ARBA" id="ARBA00005369"/>
    </source>
</evidence>
<dbReference type="PANTHER" id="PTHR11579">
    <property type="entry name" value="PROTEIN-L-ISOASPARTATE O-METHYLTRANSFERASE"/>
    <property type="match status" value="1"/>
</dbReference>